<evidence type="ECO:0000256" key="2">
    <source>
        <dbReference type="ARBA" id="ARBA00006278"/>
    </source>
</evidence>
<evidence type="ECO:0000313" key="17">
    <source>
        <dbReference type="EMBL" id="PLW30652.1"/>
    </source>
</evidence>
<keyword evidence="9" id="KW-0560">Oxidoreductase</keyword>
<dbReference type="InterPro" id="IPR013112">
    <property type="entry name" value="FAD-bd_8"/>
</dbReference>
<dbReference type="GO" id="GO:0052851">
    <property type="term" value="F:ferric-chelate reductase (NADPH) activity"/>
    <property type="evidence" value="ECO:0007669"/>
    <property type="project" value="UniProtKB-EC"/>
</dbReference>
<dbReference type="GO" id="GO:0005886">
    <property type="term" value="C:plasma membrane"/>
    <property type="evidence" value="ECO:0007669"/>
    <property type="project" value="UniProtKB-SubCell"/>
</dbReference>
<dbReference type="EMBL" id="PGCI01000481">
    <property type="protein sequence ID" value="PLW26151.1"/>
    <property type="molecule type" value="Genomic_DNA"/>
</dbReference>
<evidence type="ECO:0000256" key="12">
    <source>
        <dbReference type="ARBA" id="ARBA00048483"/>
    </source>
</evidence>
<organism evidence="15 19">
    <name type="scientific">Puccinia coronata f. sp. avenae</name>
    <dbReference type="NCBI Taxonomy" id="200324"/>
    <lineage>
        <taxon>Eukaryota</taxon>
        <taxon>Fungi</taxon>
        <taxon>Dikarya</taxon>
        <taxon>Basidiomycota</taxon>
        <taxon>Pucciniomycotina</taxon>
        <taxon>Pucciniomycetes</taxon>
        <taxon>Pucciniales</taxon>
        <taxon>Pucciniaceae</taxon>
        <taxon>Puccinia</taxon>
    </lineage>
</organism>
<evidence type="ECO:0000256" key="6">
    <source>
        <dbReference type="ARBA" id="ARBA00022692"/>
    </source>
</evidence>
<dbReference type="GO" id="GO:0006826">
    <property type="term" value="P:iron ion transport"/>
    <property type="evidence" value="ECO:0007669"/>
    <property type="project" value="TreeGrafter"/>
</dbReference>
<feature type="domain" description="FAD-binding FR-type" evidence="14">
    <location>
        <begin position="326"/>
        <end position="436"/>
    </location>
</feature>
<feature type="transmembrane region" description="Helical" evidence="13">
    <location>
        <begin position="245"/>
        <end position="266"/>
    </location>
</feature>
<dbReference type="Proteomes" id="UP000235392">
    <property type="component" value="Unassembled WGS sequence"/>
</dbReference>
<dbReference type="InterPro" id="IPR039261">
    <property type="entry name" value="FNR_nucleotide-bd"/>
</dbReference>
<comment type="subcellular location">
    <subcellularLocation>
        <location evidence="1">Cell membrane</location>
        <topology evidence="1">Multi-pass membrane protein</topology>
    </subcellularLocation>
</comment>
<comment type="caution">
    <text evidence="15">The sequence shown here is derived from an EMBL/GenBank/DDBJ whole genome shotgun (WGS) entry which is preliminary data.</text>
</comment>
<reference evidence="19 20" key="1">
    <citation type="submission" date="2017-11" db="EMBL/GenBank/DDBJ databases">
        <title>De novo assembly and phasing of dikaryotic genomes from two isolates of Puccinia coronata f. sp. avenae, the causal agent of oat crown rust.</title>
        <authorList>
            <person name="Miller M.E."/>
            <person name="Zhang Y."/>
            <person name="Omidvar V."/>
            <person name="Sperschneider J."/>
            <person name="Schwessinger B."/>
            <person name="Raley C."/>
            <person name="Palmer J.M."/>
            <person name="Garnica D."/>
            <person name="Upadhyaya N."/>
            <person name="Rathjen J."/>
            <person name="Taylor J.M."/>
            <person name="Park R.F."/>
            <person name="Dodds P.N."/>
            <person name="Hirsch C.D."/>
            <person name="Kianian S.F."/>
            <person name="Figueroa M."/>
        </authorList>
    </citation>
    <scope>NUCLEOTIDE SEQUENCE [LARGE SCALE GENOMIC DNA]</scope>
    <source>
        <strain evidence="15">12NC29</strain>
        <strain evidence="16">12SD80</strain>
    </source>
</reference>
<feature type="transmembrane region" description="Helical" evidence="13">
    <location>
        <begin position="69"/>
        <end position="90"/>
    </location>
</feature>
<evidence type="ECO:0000256" key="13">
    <source>
        <dbReference type="SAM" id="Phobius"/>
    </source>
</evidence>
<evidence type="ECO:0000313" key="18">
    <source>
        <dbReference type="EMBL" id="PLW37532.1"/>
    </source>
</evidence>
<dbReference type="Proteomes" id="UP000235388">
    <property type="component" value="Unassembled WGS sequence"/>
</dbReference>
<dbReference type="Gene3D" id="3.40.50.80">
    <property type="entry name" value="Nucleotide-binding domain of ferredoxin-NADP reductase (FNR) module"/>
    <property type="match status" value="1"/>
</dbReference>
<accession>A0A2N5S9N5</accession>
<dbReference type="STRING" id="200324.A0A2N5S9N5"/>
<evidence type="ECO:0000256" key="11">
    <source>
        <dbReference type="ARBA" id="ARBA00023136"/>
    </source>
</evidence>
<evidence type="ECO:0000256" key="4">
    <source>
        <dbReference type="ARBA" id="ARBA00022448"/>
    </source>
</evidence>
<dbReference type="InterPro" id="IPR013130">
    <property type="entry name" value="Fe3_Rdtase_TM_dom"/>
</dbReference>
<keyword evidence="7" id="KW-0249">Electron transport</keyword>
<evidence type="ECO:0000313" key="19">
    <source>
        <dbReference type="Proteomes" id="UP000235388"/>
    </source>
</evidence>
<dbReference type="SFLD" id="SFLDS00052">
    <property type="entry name" value="Ferric_Reductase_Domain"/>
    <property type="match status" value="1"/>
</dbReference>
<name>A0A2N5S9N5_9BASI</name>
<evidence type="ECO:0000313" key="16">
    <source>
        <dbReference type="EMBL" id="PLW26151.1"/>
    </source>
</evidence>
<dbReference type="EC" id="1.16.1.9" evidence="3"/>
<dbReference type="GO" id="GO:0006879">
    <property type="term" value="P:intracellular iron ion homeostasis"/>
    <property type="evidence" value="ECO:0007669"/>
    <property type="project" value="TreeGrafter"/>
</dbReference>
<evidence type="ECO:0000259" key="14">
    <source>
        <dbReference type="PROSITE" id="PS51384"/>
    </source>
</evidence>
<dbReference type="InterPro" id="IPR017938">
    <property type="entry name" value="Riboflavin_synthase-like_b-brl"/>
</dbReference>
<sequence length="611" mass="68204">MANMNMSQLTGGPYGGSYDPCILGHTNGTYPNGTFGQGDWMPFGIYMPTDSELESCQAANDPWDGSAYYGYWATYFILAAFLAVSISSGIKRLHNLNRIMGVPSVLRFHPKISAFFRTMSYPQLRFWGGSIPPLGPSFLLFGFLLFSTLVCFLRRPYYRPPNFGSSPLGVRSDLIATAMVPWIYAAATKRNLLEYFSGVSLARLMTLHKWAPWICLYMSVLHTWAMVRPHRHEPWWYIIQSDECFWNGIPPLVALAWLCVMSLGPIRRRFYETFYVLHMLSAAVFLIWMYIHLADALQTWRYMHAATVLWGAGILWRGLAYAFDHGWFRRIPRASFEMLPSSAVRIRIPMPSNRTWSAGSYVYLRFLTIQPWQSHPFTISSVVASSTIGDPQVHEMVFVIRPHGGLTARVASLAASSPSSLHACLVDGPYGGFMDSLRACDMVLLIAGGTGMTALVPIAQALSRSSGVPGLSRCGAYEVHWAMRESTATTWFSDQLTEIGDGIQMYLTGQNGDNTKLAVDGVGGTKEQLDSDKDRSGLNAQFQPGRPNVTQLVRRAAEQYSGRIGVMVCGPPSMIQDVRDTVWQIEADMLRGAEGLVCCSEIELYEESFET</sequence>
<dbReference type="SFLD" id="SFLDG01168">
    <property type="entry name" value="Ferric_reductase_subgroup_(FRE"/>
    <property type="match status" value="1"/>
</dbReference>
<keyword evidence="6 13" id="KW-0812">Transmembrane</keyword>
<dbReference type="Pfam" id="PF08030">
    <property type="entry name" value="NAD_binding_6"/>
    <property type="match status" value="1"/>
</dbReference>
<dbReference type="EMBL" id="PGCI01000141">
    <property type="protein sequence ID" value="PLW37532.1"/>
    <property type="molecule type" value="Genomic_DNA"/>
</dbReference>
<dbReference type="PROSITE" id="PS51384">
    <property type="entry name" value="FAD_FR"/>
    <property type="match status" value="1"/>
</dbReference>
<keyword evidence="11 13" id="KW-0472">Membrane</keyword>
<dbReference type="Pfam" id="PF08022">
    <property type="entry name" value="FAD_binding_8"/>
    <property type="match status" value="1"/>
</dbReference>
<gene>
    <name evidence="17" type="ORF">PCANC_24131</name>
    <name evidence="15" type="ORF">PCANC_25774</name>
    <name evidence="18" type="ORF">PCASD_10276</name>
    <name evidence="16" type="ORF">PCASD_23541</name>
</gene>
<dbReference type="CDD" id="cd06186">
    <property type="entry name" value="NOX_Duox_like_FAD_NADP"/>
    <property type="match status" value="1"/>
</dbReference>
<dbReference type="SUPFAM" id="SSF52343">
    <property type="entry name" value="Ferredoxin reductase-like, C-terminal NADP-linked domain"/>
    <property type="match status" value="1"/>
</dbReference>
<dbReference type="OrthoDB" id="17725at2759"/>
<dbReference type="GO" id="GO:0015677">
    <property type="term" value="P:copper ion import"/>
    <property type="evidence" value="ECO:0007669"/>
    <property type="project" value="TreeGrafter"/>
</dbReference>
<keyword evidence="5" id="KW-1003">Cell membrane</keyword>
<comment type="catalytic activity">
    <reaction evidence="12">
        <text>2 a Fe(II)-siderophore + NADP(+) + H(+) = 2 a Fe(III)-siderophore + NADPH</text>
        <dbReference type="Rhea" id="RHEA:28795"/>
        <dbReference type="Rhea" id="RHEA-COMP:11342"/>
        <dbReference type="Rhea" id="RHEA-COMP:11344"/>
        <dbReference type="ChEBI" id="CHEBI:15378"/>
        <dbReference type="ChEBI" id="CHEBI:29033"/>
        <dbReference type="ChEBI" id="CHEBI:29034"/>
        <dbReference type="ChEBI" id="CHEBI:57783"/>
        <dbReference type="ChEBI" id="CHEBI:58349"/>
        <dbReference type="EC" id="1.16.1.9"/>
    </reaction>
</comment>
<dbReference type="InterPro" id="IPR013121">
    <property type="entry name" value="Fe_red_NAD-bd_6"/>
</dbReference>
<evidence type="ECO:0000256" key="7">
    <source>
        <dbReference type="ARBA" id="ARBA00022982"/>
    </source>
</evidence>
<keyword evidence="4" id="KW-0813">Transport</keyword>
<evidence type="ECO:0000256" key="3">
    <source>
        <dbReference type="ARBA" id="ARBA00012668"/>
    </source>
</evidence>
<feature type="transmembrane region" description="Helical" evidence="13">
    <location>
        <begin position="273"/>
        <end position="291"/>
    </location>
</feature>
<dbReference type="InterPro" id="IPR051410">
    <property type="entry name" value="Ferric/Cupric_Reductase"/>
</dbReference>
<protein>
    <recommendedName>
        <fullName evidence="3">ferric-chelate reductase (NADPH)</fullName>
        <ecNumber evidence="3">1.16.1.9</ecNumber>
    </recommendedName>
</protein>
<dbReference type="AlphaFoldDB" id="A0A2N5S9N5"/>
<dbReference type="EMBL" id="PGCJ01001081">
    <property type="protein sequence ID" value="PLW09950.1"/>
    <property type="molecule type" value="Genomic_DNA"/>
</dbReference>
<dbReference type="PANTHER" id="PTHR32361:SF23">
    <property type="entry name" value="FERRIC-CHELATE REDUCTASE"/>
    <property type="match status" value="1"/>
</dbReference>
<evidence type="ECO:0000313" key="20">
    <source>
        <dbReference type="Proteomes" id="UP000235392"/>
    </source>
</evidence>
<evidence type="ECO:0000256" key="8">
    <source>
        <dbReference type="ARBA" id="ARBA00022989"/>
    </source>
</evidence>
<evidence type="ECO:0000256" key="10">
    <source>
        <dbReference type="ARBA" id="ARBA00023065"/>
    </source>
</evidence>
<dbReference type="Pfam" id="PF01794">
    <property type="entry name" value="Ferric_reduct"/>
    <property type="match status" value="1"/>
</dbReference>
<dbReference type="PANTHER" id="PTHR32361">
    <property type="entry name" value="FERRIC/CUPRIC REDUCTASE TRANSMEMBRANE COMPONENT"/>
    <property type="match status" value="1"/>
</dbReference>
<dbReference type="SUPFAM" id="SSF63380">
    <property type="entry name" value="Riboflavin synthase domain-like"/>
    <property type="match status" value="1"/>
</dbReference>
<keyword evidence="19" id="KW-1185">Reference proteome</keyword>
<evidence type="ECO:0000256" key="1">
    <source>
        <dbReference type="ARBA" id="ARBA00004651"/>
    </source>
</evidence>
<keyword evidence="10" id="KW-0406">Ion transport</keyword>
<feature type="transmembrane region" description="Helical" evidence="13">
    <location>
        <begin position="138"/>
        <end position="157"/>
    </location>
</feature>
<evidence type="ECO:0000313" key="15">
    <source>
        <dbReference type="EMBL" id="PLW09950.1"/>
    </source>
</evidence>
<evidence type="ECO:0000256" key="5">
    <source>
        <dbReference type="ARBA" id="ARBA00022475"/>
    </source>
</evidence>
<feature type="transmembrane region" description="Helical" evidence="13">
    <location>
        <begin position="303"/>
        <end position="323"/>
    </location>
</feature>
<feature type="transmembrane region" description="Helical" evidence="13">
    <location>
        <begin position="207"/>
        <end position="225"/>
    </location>
</feature>
<dbReference type="EMBL" id="PGCJ01000370">
    <property type="protein sequence ID" value="PLW30652.1"/>
    <property type="molecule type" value="Genomic_DNA"/>
</dbReference>
<dbReference type="InterPro" id="IPR017927">
    <property type="entry name" value="FAD-bd_FR_type"/>
</dbReference>
<evidence type="ECO:0000256" key="9">
    <source>
        <dbReference type="ARBA" id="ARBA00023002"/>
    </source>
</evidence>
<proteinExistence type="inferred from homology"/>
<keyword evidence="8 13" id="KW-1133">Transmembrane helix</keyword>
<comment type="similarity">
    <text evidence="2">Belongs to the ferric reductase (FRE) family.</text>
</comment>